<keyword evidence="2" id="KW-1185">Reference proteome</keyword>
<dbReference type="AlphaFoldDB" id="A0A672K2J0"/>
<evidence type="ECO:0000313" key="1">
    <source>
        <dbReference type="Ensembl" id="ENSSGRP00000002849.1"/>
    </source>
</evidence>
<evidence type="ECO:0000313" key="2">
    <source>
        <dbReference type="Proteomes" id="UP000472262"/>
    </source>
</evidence>
<accession>A0A672K2J0</accession>
<reference evidence="1" key="2">
    <citation type="submission" date="2025-09" db="UniProtKB">
        <authorList>
            <consortium name="Ensembl"/>
        </authorList>
    </citation>
    <scope>IDENTIFICATION</scope>
</reference>
<dbReference type="Ensembl" id="ENSSGRT00000003111.1">
    <property type="protein sequence ID" value="ENSSGRP00000002849.1"/>
    <property type="gene ID" value="ENSSGRG00000001814.1"/>
</dbReference>
<reference evidence="1" key="1">
    <citation type="submission" date="2025-08" db="UniProtKB">
        <authorList>
            <consortium name="Ensembl"/>
        </authorList>
    </citation>
    <scope>IDENTIFICATION</scope>
</reference>
<proteinExistence type="predicted"/>
<organism evidence="1 2">
    <name type="scientific">Sinocyclocheilus grahami</name>
    <name type="common">Dianchi golden-line fish</name>
    <name type="synonym">Barbus grahami</name>
    <dbReference type="NCBI Taxonomy" id="75366"/>
    <lineage>
        <taxon>Eukaryota</taxon>
        <taxon>Metazoa</taxon>
        <taxon>Chordata</taxon>
        <taxon>Craniata</taxon>
        <taxon>Vertebrata</taxon>
        <taxon>Euteleostomi</taxon>
        <taxon>Actinopterygii</taxon>
        <taxon>Neopterygii</taxon>
        <taxon>Teleostei</taxon>
        <taxon>Ostariophysi</taxon>
        <taxon>Cypriniformes</taxon>
        <taxon>Cyprinidae</taxon>
        <taxon>Cyprininae</taxon>
        <taxon>Sinocyclocheilus</taxon>
    </lineage>
</organism>
<sequence length="56" mass="6075">MKALRGMVSGAVSEISSAVTGSKHVAVRENVLAVTRDYISQPRLSEWPVLTMKGPY</sequence>
<name>A0A672K2J0_SINGR</name>
<dbReference type="InParanoid" id="A0A672K2J0"/>
<protein>
    <submittedName>
        <fullName evidence="1">Uncharacterized protein</fullName>
    </submittedName>
</protein>
<dbReference type="Proteomes" id="UP000472262">
    <property type="component" value="Unassembled WGS sequence"/>
</dbReference>